<dbReference type="Proteomes" id="UP000472262">
    <property type="component" value="Unassembled WGS sequence"/>
</dbReference>
<protein>
    <recommendedName>
        <fullName evidence="5">PH domain-containing protein</fullName>
    </recommendedName>
</protein>
<evidence type="ECO:0000256" key="1">
    <source>
        <dbReference type="ARBA" id="ARBA00022723"/>
    </source>
</evidence>
<dbReference type="InterPro" id="IPR001562">
    <property type="entry name" value="Znf_Btk_motif"/>
</dbReference>
<reference evidence="6" key="1">
    <citation type="submission" date="2025-08" db="UniProtKB">
        <authorList>
            <consortium name="Ensembl"/>
        </authorList>
    </citation>
    <scope>IDENTIFICATION</scope>
</reference>
<evidence type="ECO:0000256" key="4">
    <source>
        <dbReference type="PROSITE-ProRule" id="PRU00432"/>
    </source>
</evidence>
<keyword evidence="1" id="KW-0479">Metal-binding</keyword>
<dbReference type="InterPro" id="IPR011993">
    <property type="entry name" value="PH-like_dom_sf"/>
</dbReference>
<evidence type="ECO:0000256" key="3">
    <source>
        <dbReference type="ARBA" id="ARBA00022833"/>
    </source>
</evidence>
<dbReference type="Pfam" id="PF00169">
    <property type="entry name" value="PH"/>
    <property type="match status" value="1"/>
</dbReference>
<keyword evidence="3" id="KW-0862">Zinc</keyword>
<keyword evidence="2 4" id="KW-0863">Zinc-finger</keyword>
<evidence type="ECO:0000313" key="7">
    <source>
        <dbReference type="Proteomes" id="UP000472262"/>
    </source>
</evidence>
<dbReference type="AlphaFoldDB" id="A0A672QN83"/>
<evidence type="ECO:0000259" key="5">
    <source>
        <dbReference type="PROSITE" id="PS50003"/>
    </source>
</evidence>
<sequence>LNLGFIFKYHVPSSSGVEDSFVLKEGEVHKRAQGRKRIGKKNFKKRWLRVTNQELSYHKQKGKEALCVIPVKNILGVEKLEESAFNRKNMFQVIHSEKPLYVQAGNCVETNSWIEVLSQVSRCNPGRLSTFHPSAYVGGSWLCCKELNENTPGCKPCTATVLANIQLDIDCDRETERIFSFFSSNRSRLQKMEDACAGMSVYLGQQEECSAFTIQDPKETFRTIKELGEVLDDLQAQHDSKGALTDEPGFFGIFQGYLEFYRKLSTSS</sequence>
<dbReference type="PROSITE" id="PS51113">
    <property type="entry name" value="ZF_BTK"/>
    <property type="match status" value="1"/>
</dbReference>
<dbReference type="SUPFAM" id="SSF50729">
    <property type="entry name" value="PH domain-like"/>
    <property type="match status" value="1"/>
</dbReference>
<reference evidence="6" key="2">
    <citation type="submission" date="2025-09" db="UniProtKB">
        <authorList>
            <consortium name="Ensembl"/>
        </authorList>
    </citation>
    <scope>IDENTIFICATION</scope>
</reference>
<name>A0A672QN83_SINGR</name>
<dbReference type="SMART" id="SM00107">
    <property type="entry name" value="BTK"/>
    <property type="match status" value="1"/>
</dbReference>
<dbReference type="PANTHER" id="PTHR10194:SF21">
    <property type="entry name" value="RAS GTPASE-ACTIVATING PROTEIN 2"/>
    <property type="match status" value="1"/>
</dbReference>
<dbReference type="PRINTS" id="PR00402">
    <property type="entry name" value="TECBTKDOMAIN"/>
</dbReference>
<dbReference type="PROSITE" id="PS50003">
    <property type="entry name" value="PH_DOMAIN"/>
    <property type="match status" value="1"/>
</dbReference>
<dbReference type="InParanoid" id="A0A672QN83"/>
<proteinExistence type="predicted"/>
<dbReference type="GO" id="GO:0035556">
    <property type="term" value="P:intracellular signal transduction"/>
    <property type="evidence" value="ECO:0007669"/>
    <property type="project" value="InterPro"/>
</dbReference>
<feature type="domain" description="PH" evidence="5">
    <location>
        <begin position="21"/>
        <end position="122"/>
    </location>
</feature>
<dbReference type="GO" id="GO:0008270">
    <property type="term" value="F:zinc ion binding"/>
    <property type="evidence" value="ECO:0007669"/>
    <property type="project" value="UniProtKB-KW"/>
</dbReference>
<organism evidence="6 7">
    <name type="scientific">Sinocyclocheilus grahami</name>
    <name type="common">Dianchi golden-line fish</name>
    <name type="synonym">Barbus grahami</name>
    <dbReference type="NCBI Taxonomy" id="75366"/>
    <lineage>
        <taxon>Eukaryota</taxon>
        <taxon>Metazoa</taxon>
        <taxon>Chordata</taxon>
        <taxon>Craniata</taxon>
        <taxon>Vertebrata</taxon>
        <taxon>Euteleostomi</taxon>
        <taxon>Actinopterygii</taxon>
        <taxon>Neopterygii</taxon>
        <taxon>Teleostei</taxon>
        <taxon>Ostariophysi</taxon>
        <taxon>Cypriniformes</taxon>
        <taxon>Cyprinidae</taxon>
        <taxon>Cyprininae</taxon>
        <taxon>Sinocyclocheilus</taxon>
    </lineage>
</organism>
<dbReference type="SMART" id="SM00233">
    <property type="entry name" value="PH"/>
    <property type="match status" value="1"/>
</dbReference>
<evidence type="ECO:0000256" key="2">
    <source>
        <dbReference type="ARBA" id="ARBA00022771"/>
    </source>
</evidence>
<dbReference type="PANTHER" id="PTHR10194">
    <property type="entry name" value="RAS GTPASE-ACTIVATING PROTEINS"/>
    <property type="match status" value="1"/>
</dbReference>
<accession>A0A672QN83</accession>
<dbReference type="Gene3D" id="2.30.29.30">
    <property type="entry name" value="Pleckstrin-homology domain (PH domain)/Phosphotyrosine-binding domain (PTB)"/>
    <property type="match status" value="1"/>
</dbReference>
<dbReference type="Ensembl" id="ENSSGRT00000082489.1">
    <property type="protein sequence ID" value="ENSSGRP00000077482.1"/>
    <property type="gene ID" value="ENSSGRG00000039250.1"/>
</dbReference>
<keyword evidence="7" id="KW-1185">Reference proteome</keyword>
<dbReference type="Pfam" id="PF00779">
    <property type="entry name" value="BTK"/>
    <property type="match status" value="1"/>
</dbReference>
<dbReference type="InterPro" id="IPR039360">
    <property type="entry name" value="Ras_GTPase"/>
</dbReference>
<dbReference type="InterPro" id="IPR001849">
    <property type="entry name" value="PH_domain"/>
</dbReference>
<dbReference type="OMA" id="YQWELAT"/>
<evidence type="ECO:0000313" key="6">
    <source>
        <dbReference type="Ensembl" id="ENSSGRP00000077482.1"/>
    </source>
</evidence>